<dbReference type="GeneID" id="18925461"/>
<feature type="compositionally biased region" description="Polar residues" evidence="1">
    <location>
        <begin position="96"/>
        <end position="112"/>
    </location>
</feature>
<organism evidence="4">
    <name type="scientific">Melampsora larici-populina (strain 98AG31 / pathotype 3-4-7)</name>
    <name type="common">Poplar leaf rust fungus</name>
    <dbReference type="NCBI Taxonomy" id="747676"/>
    <lineage>
        <taxon>Eukaryota</taxon>
        <taxon>Fungi</taxon>
        <taxon>Dikarya</taxon>
        <taxon>Basidiomycota</taxon>
        <taxon>Pucciniomycotina</taxon>
        <taxon>Pucciniomycetes</taxon>
        <taxon>Pucciniales</taxon>
        <taxon>Melampsoraceae</taxon>
        <taxon>Melampsora</taxon>
    </lineage>
</organism>
<feature type="compositionally biased region" description="Polar residues" evidence="1">
    <location>
        <begin position="134"/>
        <end position="145"/>
    </location>
</feature>
<feature type="compositionally biased region" description="Polar residues" evidence="1">
    <location>
        <begin position="66"/>
        <end position="82"/>
    </location>
</feature>
<keyword evidence="2" id="KW-0472">Membrane</keyword>
<evidence type="ECO:0000313" key="4">
    <source>
        <dbReference type="Proteomes" id="UP000001072"/>
    </source>
</evidence>
<accession>F4SEL6</accession>
<feature type="region of interest" description="Disordered" evidence="1">
    <location>
        <begin position="16"/>
        <end position="112"/>
    </location>
</feature>
<dbReference type="InParanoid" id="F4SEL6"/>
<evidence type="ECO:0000313" key="3">
    <source>
        <dbReference type="EMBL" id="EGF96910.1"/>
    </source>
</evidence>
<dbReference type="KEGG" id="mlr:MELLADRAFT_114747"/>
<proteinExistence type="predicted"/>
<reference evidence="4" key="1">
    <citation type="journal article" date="2011" name="Proc. Natl. Acad. Sci. U.S.A.">
        <title>Obligate biotrophy features unraveled by the genomic analysis of rust fungi.</title>
        <authorList>
            <person name="Duplessis S."/>
            <person name="Cuomo C.A."/>
            <person name="Lin Y.-C."/>
            <person name="Aerts A."/>
            <person name="Tisserant E."/>
            <person name="Veneault-Fourrey C."/>
            <person name="Joly D.L."/>
            <person name="Hacquard S."/>
            <person name="Amselem J."/>
            <person name="Cantarel B.L."/>
            <person name="Chiu R."/>
            <person name="Coutinho P.M."/>
            <person name="Feau N."/>
            <person name="Field M."/>
            <person name="Frey P."/>
            <person name="Gelhaye E."/>
            <person name="Goldberg J."/>
            <person name="Grabherr M.G."/>
            <person name="Kodira C.D."/>
            <person name="Kohler A."/>
            <person name="Kuees U."/>
            <person name="Lindquist E.A."/>
            <person name="Lucas S.M."/>
            <person name="Mago R."/>
            <person name="Mauceli E."/>
            <person name="Morin E."/>
            <person name="Murat C."/>
            <person name="Pangilinan J.L."/>
            <person name="Park R."/>
            <person name="Pearson M."/>
            <person name="Quesneville H."/>
            <person name="Rouhier N."/>
            <person name="Sakthikumar S."/>
            <person name="Salamov A.A."/>
            <person name="Schmutz J."/>
            <person name="Selles B."/>
            <person name="Shapiro H."/>
            <person name="Tanguay P."/>
            <person name="Tuskan G.A."/>
            <person name="Henrissat B."/>
            <person name="Van de Peer Y."/>
            <person name="Rouze P."/>
            <person name="Ellis J.G."/>
            <person name="Dodds P.N."/>
            <person name="Schein J.E."/>
            <person name="Zhong S."/>
            <person name="Hamelin R.C."/>
            <person name="Grigoriev I.V."/>
            <person name="Szabo L.J."/>
            <person name="Martin F."/>
        </authorList>
    </citation>
    <scope>NUCLEOTIDE SEQUENCE [LARGE SCALE GENOMIC DNA]</scope>
    <source>
        <strain evidence="4">98AG31 / pathotype 3-4-7</strain>
    </source>
</reference>
<feature type="compositionally biased region" description="Acidic residues" evidence="1">
    <location>
        <begin position="180"/>
        <end position="198"/>
    </location>
</feature>
<evidence type="ECO:0000256" key="1">
    <source>
        <dbReference type="SAM" id="MobiDB-lite"/>
    </source>
</evidence>
<dbReference type="VEuPathDB" id="FungiDB:MELLADRAFT_114747"/>
<keyword evidence="4" id="KW-1185">Reference proteome</keyword>
<feature type="region of interest" description="Disordered" evidence="1">
    <location>
        <begin position="130"/>
        <end position="198"/>
    </location>
</feature>
<keyword evidence="2" id="KW-1133">Transmembrane helix</keyword>
<evidence type="ECO:0000256" key="2">
    <source>
        <dbReference type="SAM" id="Phobius"/>
    </source>
</evidence>
<feature type="non-terminal residue" evidence="3">
    <location>
        <position position="1"/>
    </location>
</feature>
<feature type="transmembrane region" description="Helical" evidence="2">
    <location>
        <begin position="581"/>
        <end position="602"/>
    </location>
</feature>
<dbReference type="AlphaFoldDB" id="F4SEL6"/>
<dbReference type="EMBL" id="GL883500">
    <property type="protein sequence ID" value="EGF96910.1"/>
    <property type="molecule type" value="Genomic_DNA"/>
</dbReference>
<name>F4SEL6_MELLP</name>
<keyword evidence="2" id="KW-0812">Transmembrane</keyword>
<protein>
    <submittedName>
        <fullName evidence="3">Uncharacterized protein</fullName>
    </submittedName>
</protein>
<gene>
    <name evidence="3" type="ORF">MELLADRAFT_114747</name>
</gene>
<sequence>PSTVTPGEEVFYHQASRCQWTQQRAPPPTPPDFTTSHHRGSNTAFMTPSPTPRNGFPDQSDGIHNLTRSSTQDSFENPSNHFDGSHLVHTPHMMNQGLSRQNPDNLSFGSLDSQVAGHENSQQLFVLESESSHHNTNNRRGQSFESFGAPSPIHMSNQSIDHPGEDDDDDDGRTNMPWEPLDDTPKDDEEEDAEEEPEEWHDMMLKFVVHSRQGVDPTRGPTVAKNRAPKMYKHTFKARKFRMDLNNTSFSDLKARLFELSDQMGKNSEGNSFIFKAADSTNSVRIYAYINTHDIYNKAAEIEIDSDGDLQLFYTAVLNNPKKVAGFDTEMEDPSKKKLEAERLLSIGQHQLQAKNITDNVATTNSDLAHSAPIDPVDTALAALMLKYSTANNNNAEGWRVYKHDDVTKVMPMNFQLLGIWAEQMVAKPAEVTLEVPPKVEGFEWTDLKKPVSMQTPLTTSKPMSKPVSPITIGTISEAQGYEIVVDIYDLERIRCYATMEDYMGFCAVRVQSSDEASFPPKIFVTRLPTYCLLIKHEEDPLFPIYLSNCHIRTYVFHFNTLNEKSFDPKKGKFLNSQNYVTFYLALLATIAFLTTISYDLFCNNNNLFRQISAQISYDLFCNNINLLKLFSAQV</sequence>
<dbReference type="HOGENOM" id="CLU_011746_0_0_1"/>
<dbReference type="RefSeq" id="XP_007419820.1">
    <property type="nucleotide sequence ID" value="XM_007419758.1"/>
</dbReference>
<dbReference type="Proteomes" id="UP000001072">
    <property type="component" value="Unassembled WGS sequence"/>
</dbReference>